<dbReference type="PROSITE" id="PS00138">
    <property type="entry name" value="SUBTILASE_SER"/>
    <property type="match status" value="1"/>
</dbReference>
<comment type="caution">
    <text evidence="8">The sequence shown here is derived from an EMBL/GenBank/DDBJ whole genome shotgun (WGS) entry which is preliminary data.</text>
</comment>
<feature type="active site" description="Charge relay system" evidence="5">
    <location>
        <position position="134"/>
    </location>
</feature>
<dbReference type="InterPro" id="IPR023828">
    <property type="entry name" value="Peptidase_S8_Ser-AS"/>
</dbReference>
<keyword evidence="4 5" id="KW-0720">Serine protease</keyword>
<name>A0A916JZY3_9BACL</name>
<dbReference type="Pfam" id="PF00082">
    <property type="entry name" value="Peptidase_S8"/>
    <property type="match status" value="1"/>
</dbReference>
<evidence type="ECO:0000256" key="3">
    <source>
        <dbReference type="ARBA" id="ARBA00022801"/>
    </source>
</evidence>
<dbReference type="InterPro" id="IPR050131">
    <property type="entry name" value="Peptidase_S8_subtilisin-like"/>
</dbReference>
<dbReference type="RefSeq" id="WP_218092019.1">
    <property type="nucleotide sequence ID" value="NZ_CAJVAS010000007.1"/>
</dbReference>
<feature type="active site" description="Charge relay system" evidence="5">
    <location>
        <position position="361"/>
    </location>
</feature>
<evidence type="ECO:0000256" key="5">
    <source>
        <dbReference type="PROSITE-ProRule" id="PRU01240"/>
    </source>
</evidence>
<feature type="region of interest" description="Disordered" evidence="6">
    <location>
        <begin position="304"/>
        <end position="324"/>
    </location>
</feature>
<dbReference type="InterPro" id="IPR000209">
    <property type="entry name" value="Peptidase_S8/S53_dom"/>
</dbReference>
<evidence type="ECO:0000313" key="9">
    <source>
        <dbReference type="Proteomes" id="UP000693672"/>
    </source>
</evidence>
<dbReference type="CDD" id="cd07487">
    <property type="entry name" value="Peptidases_S8_1"/>
    <property type="match status" value="1"/>
</dbReference>
<dbReference type="Proteomes" id="UP000693672">
    <property type="component" value="Unassembled WGS sequence"/>
</dbReference>
<evidence type="ECO:0000256" key="1">
    <source>
        <dbReference type="ARBA" id="ARBA00011073"/>
    </source>
</evidence>
<dbReference type="EC" id="3.4.21.-" evidence="8"/>
<feature type="compositionally biased region" description="Basic residues" evidence="6">
    <location>
        <begin position="1"/>
        <end position="32"/>
    </location>
</feature>
<sequence length="443" mass="47945">MKRKAWPHKHAAKMNSHLRKKVRQSHKSKRRPASLPVIVQFHMKMTPALLRRLRCRLGSDALPKHRRLPLINAVRLRVTMKGLRCMCSLKSIGKIYLDGIKKASLDFATPSIGSTALQKKRGLTGKGIRIAVLDTGVYPHPDLTRPVNRIVAFKDFVGCRKCPYDDNGHGTHVAGDAAGNGWMSKGKYRGPAPKAGIVAVKVLNRFGNGSDSTIIKGIEWCIANRKRLKLRILSMSLGGPAPGSLKDDPLSQAVEKAVRAGLVAVVAAGNEGPLPRTIDSPGNAPSAITVGAVDDRRTVREADDTPTFFSSRGPSRNGSKKPDLVAPGEAIISLRSPGSFLDRSLPWLRVGKGYFTLSGTSMSTPIVSGAVAQLLQKKPCLTPAQVKKTLKKHAFPLKYGMNTVGSGVIDMRFLLKPSRRCRAKKRRLPSPCLYLPAAGCCGG</sequence>
<dbReference type="PANTHER" id="PTHR43806:SF65">
    <property type="entry name" value="SERINE PROTEASE APRX"/>
    <property type="match status" value="1"/>
</dbReference>
<dbReference type="GO" id="GO:0006508">
    <property type="term" value="P:proteolysis"/>
    <property type="evidence" value="ECO:0007669"/>
    <property type="project" value="UniProtKB-KW"/>
</dbReference>
<dbReference type="PROSITE" id="PS51892">
    <property type="entry name" value="SUBTILASE"/>
    <property type="match status" value="1"/>
</dbReference>
<dbReference type="PROSITE" id="PS00137">
    <property type="entry name" value="SUBTILASE_HIS"/>
    <property type="match status" value="1"/>
</dbReference>
<dbReference type="InterPro" id="IPR023827">
    <property type="entry name" value="Peptidase_S8_Asp-AS"/>
</dbReference>
<dbReference type="AlphaFoldDB" id="A0A916JZY3"/>
<keyword evidence="3 5" id="KW-0378">Hydrolase</keyword>
<reference evidence="8" key="1">
    <citation type="submission" date="2021-06" db="EMBL/GenBank/DDBJ databases">
        <authorList>
            <person name="Criscuolo A."/>
        </authorList>
    </citation>
    <scope>NUCLEOTIDE SEQUENCE</scope>
    <source>
        <strain evidence="8">CIP111600</strain>
    </source>
</reference>
<keyword evidence="2 5" id="KW-0645">Protease</keyword>
<evidence type="ECO:0000256" key="4">
    <source>
        <dbReference type="ARBA" id="ARBA00022825"/>
    </source>
</evidence>
<gene>
    <name evidence="8" type="primary">aprX</name>
    <name evidence="8" type="ORF">PAESOLCIP111_02242</name>
</gene>
<feature type="domain" description="Peptidase S8/S53" evidence="7">
    <location>
        <begin position="125"/>
        <end position="394"/>
    </location>
</feature>
<dbReference type="EMBL" id="CAJVAS010000007">
    <property type="protein sequence ID" value="CAG7619845.1"/>
    <property type="molecule type" value="Genomic_DNA"/>
</dbReference>
<feature type="active site" description="Charge relay system" evidence="5">
    <location>
        <position position="169"/>
    </location>
</feature>
<evidence type="ECO:0000259" key="7">
    <source>
        <dbReference type="Pfam" id="PF00082"/>
    </source>
</evidence>
<dbReference type="PANTHER" id="PTHR43806">
    <property type="entry name" value="PEPTIDASE S8"/>
    <property type="match status" value="1"/>
</dbReference>
<evidence type="ECO:0000256" key="6">
    <source>
        <dbReference type="SAM" id="MobiDB-lite"/>
    </source>
</evidence>
<organism evidence="8 9">
    <name type="scientific">Paenibacillus solanacearum</name>
    <dbReference type="NCBI Taxonomy" id="2048548"/>
    <lineage>
        <taxon>Bacteria</taxon>
        <taxon>Bacillati</taxon>
        <taxon>Bacillota</taxon>
        <taxon>Bacilli</taxon>
        <taxon>Bacillales</taxon>
        <taxon>Paenibacillaceae</taxon>
        <taxon>Paenibacillus</taxon>
    </lineage>
</organism>
<feature type="region of interest" description="Disordered" evidence="6">
    <location>
        <begin position="1"/>
        <end position="33"/>
    </location>
</feature>
<dbReference type="PROSITE" id="PS00136">
    <property type="entry name" value="SUBTILASE_ASP"/>
    <property type="match status" value="1"/>
</dbReference>
<dbReference type="InterPro" id="IPR022398">
    <property type="entry name" value="Peptidase_S8_His-AS"/>
</dbReference>
<accession>A0A916JZY3</accession>
<comment type="similarity">
    <text evidence="1 5">Belongs to the peptidase S8 family.</text>
</comment>
<evidence type="ECO:0000256" key="2">
    <source>
        <dbReference type="ARBA" id="ARBA00022670"/>
    </source>
</evidence>
<dbReference type="GO" id="GO:0004252">
    <property type="term" value="F:serine-type endopeptidase activity"/>
    <property type="evidence" value="ECO:0007669"/>
    <property type="project" value="UniProtKB-UniRule"/>
</dbReference>
<proteinExistence type="inferred from homology"/>
<feature type="compositionally biased region" description="Polar residues" evidence="6">
    <location>
        <begin position="307"/>
        <end position="317"/>
    </location>
</feature>
<keyword evidence="9" id="KW-1185">Reference proteome</keyword>
<protein>
    <submittedName>
        <fullName evidence="8">Serine protease AprX</fullName>
        <ecNumber evidence="8">3.4.21.-</ecNumber>
    </submittedName>
</protein>
<evidence type="ECO:0000313" key="8">
    <source>
        <dbReference type="EMBL" id="CAG7619845.1"/>
    </source>
</evidence>